<comment type="caution">
    <text evidence="1">The sequence shown here is derived from an EMBL/GenBank/DDBJ whole genome shotgun (WGS) entry which is preliminary data.</text>
</comment>
<dbReference type="PATRIC" id="fig|1354251.4.peg.1473"/>
<dbReference type="Proteomes" id="UP000078410">
    <property type="component" value="Unassembled WGS sequence"/>
</dbReference>
<sequence length="82" mass="9870">MPVDTKVYHIRQKHVPGGNIYMFSDSDYLHHNANALGFQLEFHIHENHHLNLFLYEPDNEYQYYIFLPQVDCMEGILLPHYH</sequence>
<protein>
    <submittedName>
        <fullName evidence="1">Uncharacterized protein</fullName>
    </submittedName>
</protein>
<organism evidence="1 2">
    <name type="scientific">Buttiauxella brennerae ATCC 51605</name>
    <dbReference type="NCBI Taxonomy" id="1354251"/>
    <lineage>
        <taxon>Bacteria</taxon>
        <taxon>Pseudomonadati</taxon>
        <taxon>Pseudomonadota</taxon>
        <taxon>Gammaproteobacteria</taxon>
        <taxon>Enterobacterales</taxon>
        <taxon>Enterobacteriaceae</taxon>
        <taxon>Buttiauxella</taxon>
    </lineage>
</organism>
<keyword evidence="2" id="KW-1185">Reference proteome</keyword>
<dbReference type="EMBL" id="LXER01000014">
    <property type="protein sequence ID" value="OAT32494.1"/>
    <property type="molecule type" value="Genomic_DNA"/>
</dbReference>
<proteinExistence type="predicted"/>
<evidence type="ECO:0000313" key="2">
    <source>
        <dbReference type="Proteomes" id="UP000078410"/>
    </source>
</evidence>
<name>A0A1B7IRV1_9ENTR</name>
<dbReference type="AlphaFoldDB" id="A0A1B7IRV1"/>
<gene>
    <name evidence="1" type="ORF">M975_1430</name>
</gene>
<evidence type="ECO:0000313" key="1">
    <source>
        <dbReference type="EMBL" id="OAT32494.1"/>
    </source>
</evidence>
<reference evidence="1 2" key="1">
    <citation type="submission" date="2016-04" db="EMBL/GenBank/DDBJ databases">
        <title>ATOL: Assembling a taxonomically balanced genome-scale reconstruction of the evolutionary history of the Enterobacteriaceae.</title>
        <authorList>
            <person name="Plunkett G.III."/>
            <person name="Neeno-Eckwall E.C."/>
            <person name="Glasner J.D."/>
            <person name="Perna N.T."/>
        </authorList>
    </citation>
    <scope>NUCLEOTIDE SEQUENCE [LARGE SCALE GENOMIC DNA]</scope>
    <source>
        <strain evidence="1 2">ATCC 51605</strain>
    </source>
</reference>
<accession>A0A1B7IRV1</accession>